<dbReference type="InterPro" id="IPR016181">
    <property type="entry name" value="Acyl_CoA_acyltransferase"/>
</dbReference>
<dbReference type="Gene3D" id="3.40.630.30">
    <property type="match status" value="1"/>
</dbReference>
<dbReference type="UniPathway" id="UPA00113">
    <property type="reaction ID" value="UER00529"/>
</dbReference>
<accession>A0A8H4R5Q5</accession>
<dbReference type="PANTHER" id="PTHR13355">
    <property type="entry name" value="GLUCOSAMINE 6-PHOSPHATE N-ACETYLTRANSFERASE"/>
    <property type="match status" value="1"/>
</dbReference>
<dbReference type="EMBL" id="JAAMPI010001871">
    <property type="protein sequence ID" value="KAF4622671.1"/>
    <property type="molecule type" value="Genomic_DNA"/>
</dbReference>
<proteinExistence type="inferred from homology"/>
<comment type="similarity">
    <text evidence="1">Belongs to the acetyltransferase family. GNA1 subfamily.</text>
</comment>
<feature type="domain" description="N-acetyltransferase" evidence="2">
    <location>
        <begin position="94"/>
        <end position="256"/>
    </location>
</feature>
<organism evidence="3 4">
    <name type="scientific">Cudoniella acicularis</name>
    <dbReference type="NCBI Taxonomy" id="354080"/>
    <lineage>
        <taxon>Eukaryota</taxon>
        <taxon>Fungi</taxon>
        <taxon>Dikarya</taxon>
        <taxon>Ascomycota</taxon>
        <taxon>Pezizomycotina</taxon>
        <taxon>Leotiomycetes</taxon>
        <taxon>Helotiales</taxon>
        <taxon>Tricladiaceae</taxon>
        <taxon>Cudoniella</taxon>
    </lineage>
</organism>
<evidence type="ECO:0000313" key="3">
    <source>
        <dbReference type="EMBL" id="KAF4622671.1"/>
    </source>
</evidence>
<dbReference type="Proteomes" id="UP000566819">
    <property type="component" value="Unassembled WGS sequence"/>
</dbReference>
<name>A0A8H4R5Q5_9HELO</name>
<dbReference type="GO" id="GO:0004343">
    <property type="term" value="F:glucosamine 6-phosphate N-acetyltransferase activity"/>
    <property type="evidence" value="ECO:0007669"/>
    <property type="project" value="UniProtKB-UniRule"/>
</dbReference>
<dbReference type="OrthoDB" id="329272at2759"/>
<dbReference type="EC" id="2.3.1.4" evidence="1"/>
<reference evidence="3 4" key="1">
    <citation type="submission" date="2020-03" db="EMBL/GenBank/DDBJ databases">
        <title>Draft Genome Sequence of Cudoniella acicularis.</title>
        <authorList>
            <person name="Buettner E."/>
            <person name="Kellner H."/>
        </authorList>
    </citation>
    <scope>NUCLEOTIDE SEQUENCE [LARGE SCALE GENOMIC DNA]</scope>
    <source>
        <strain evidence="3 4">DSM 108380</strain>
    </source>
</reference>
<dbReference type="PANTHER" id="PTHR13355:SF11">
    <property type="entry name" value="GLUCOSAMINE 6-PHOSPHATE N-ACETYLTRANSFERASE"/>
    <property type="match status" value="1"/>
</dbReference>
<dbReference type="InterPro" id="IPR000182">
    <property type="entry name" value="GNAT_dom"/>
</dbReference>
<dbReference type="Pfam" id="PF00583">
    <property type="entry name" value="Acetyltransf_1"/>
    <property type="match status" value="1"/>
</dbReference>
<sequence>MTATPFIAFQGPSNLDGYGRQVKASKQPSDIPKTFLDAMEVREQVYVEEQGVPLENEFDSDDTRACHWVIYASVNTVTEPEERDDDGNILRRKKSVTKSQPIGTIRLVPFPHPPHPKPGVSYAADALETGPSNPPPYIVDRETTYHDGKEPYIKLGRLAVLKEFRGCGLAKFLVNAAINWAQDNPTYFNPSIRNLGMDKIGASILEGIPAWKGLMCVHAQEQVAKAWEKWGFKLDEGMGIWFEEGIPHVGMFQRLDSPNMDYSTRLGRSGLHPSSSHVELNVITPEAKTLFW</sequence>
<gene>
    <name evidence="3" type="ORF">G7Y89_g14357</name>
</gene>
<evidence type="ECO:0000313" key="4">
    <source>
        <dbReference type="Proteomes" id="UP000566819"/>
    </source>
</evidence>
<evidence type="ECO:0000256" key="1">
    <source>
        <dbReference type="RuleBase" id="RU365086"/>
    </source>
</evidence>
<comment type="catalytic activity">
    <reaction evidence="1">
        <text>D-glucosamine 6-phosphate + acetyl-CoA = N-acetyl-D-glucosamine 6-phosphate + CoA + H(+)</text>
        <dbReference type="Rhea" id="RHEA:10292"/>
        <dbReference type="ChEBI" id="CHEBI:15378"/>
        <dbReference type="ChEBI" id="CHEBI:57287"/>
        <dbReference type="ChEBI" id="CHEBI:57288"/>
        <dbReference type="ChEBI" id="CHEBI:57513"/>
        <dbReference type="ChEBI" id="CHEBI:58725"/>
        <dbReference type="EC" id="2.3.1.4"/>
    </reaction>
</comment>
<dbReference type="SUPFAM" id="SSF55729">
    <property type="entry name" value="Acyl-CoA N-acyltransferases (Nat)"/>
    <property type="match status" value="1"/>
</dbReference>
<dbReference type="CDD" id="cd04301">
    <property type="entry name" value="NAT_SF"/>
    <property type="match status" value="1"/>
</dbReference>
<protein>
    <recommendedName>
        <fullName evidence="1">Glucosamine 6-phosphate N-acetyltransferase</fullName>
        <ecNumber evidence="1">2.3.1.4</ecNumber>
    </recommendedName>
</protein>
<evidence type="ECO:0000259" key="2">
    <source>
        <dbReference type="PROSITE" id="PS51186"/>
    </source>
</evidence>
<comment type="caution">
    <text evidence="3">The sequence shown here is derived from an EMBL/GenBank/DDBJ whole genome shotgun (WGS) entry which is preliminary data.</text>
</comment>
<comment type="pathway">
    <text evidence="1">Nucleotide-sugar biosynthesis; UDP-N-acetyl-alpha-D-glucosamine biosynthesis; N-acetyl-alpha-D-glucosamine 1-phosphate from alpha-D-glucosamine 6-phosphate (route I): step 1/2.</text>
</comment>
<keyword evidence="1" id="KW-0012">Acyltransferase</keyword>
<dbReference type="InterPro" id="IPR039143">
    <property type="entry name" value="GNPNAT1-like"/>
</dbReference>
<dbReference type="AlphaFoldDB" id="A0A8H4R5Q5"/>
<dbReference type="GO" id="GO:0006048">
    <property type="term" value="P:UDP-N-acetylglucosamine biosynthetic process"/>
    <property type="evidence" value="ECO:0007669"/>
    <property type="project" value="UniProtKB-UniRule"/>
</dbReference>
<keyword evidence="1" id="KW-0808">Transferase</keyword>
<dbReference type="PROSITE" id="PS51186">
    <property type="entry name" value="GNAT"/>
    <property type="match status" value="1"/>
</dbReference>
<keyword evidence="4" id="KW-1185">Reference proteome</keyword>